<proteinExistence type="inferred from homology"/>
<organism evidence="8">
    <name type="scientific">Blastobotrys adeninivorans</name>
    <name type="common">Yeast</name>
    <name type="synonym">Arxula adeninivorans</name>
    <dbReference type="NCBI Taxonomy" id="409370"/>
    <lineage>
        <taxon>Eukaryota</taxon>
        <taxon>Fungi</taxon>
        <taxon>Dikarya</taxon>
        <taxon>Ascomycota</taxon>
        <taxon>Saccharomycotina</taxon>
        <taxon>Dipodascomycetes</taxon>
        <taxon>Dipodascales</taxon>
        <taxon>Trichomonascaceae</taxon>
        <taxon>Blastobotrys</taxon>
    </lineage>
</organism>
<reference evidence="8" key="1">
    <citation type="submission" date="2014-02" db="EMBL/GenBank/DDBJ databases">
        <authorList>
            <person name="Genoscope - CEA"/>
        </authorList>
    </citation>
    <scope>NUCLEOTIDE SEQUENCE</scope>
    <source>
        <strain evidence="8">LS3</strain>
    </source>
</reference>
<feature type="compositionally biased region" description="Low complexity" evidence="6">
    <location>
        <begin position="144"/>
        <end position="157"/>
    </location>
</feature>
<evidence type="ECO:0000256" key="3">
    <source>
        <dbReference type="ARBA" id="ARBA00010137"/>
    </source>
</evidence>
<keyword evidence="4" id="KW-0158">Chromosome</keyword>
<dbReference type="GO" id="GO:0046982">
    <property type="term" value="F:protein heterodimerization activity"/>
    <property type="evidence" value="ECO:0007669"/>
    <property type="project" value="InterPro"/>
</dbReference>
<dbReference type="AlphaFoldDB" id="A0A060TEL7"/>
<dbReference type="GO" id="GO:0007059">
    <property type="term" value="P:chromosome segregation"/>
    <property type="evidence" value="ECO:0007669"/>
    <property type="project" value="TreeGrafter"/>
</dbReference>
<dbReference type="InterPro" id="IPR028255">
    <property type="entry name" value="CENP-T"/>
</dbReference>
<evidence type="ECO:0000256" key="2">
    <source>
        <dbReference type="ARBA" id="ARBA00004286"/>
    </source>
</evidence>
<comment type="similarity">
    <text evidence="3">Belongs to the CENP-T/CNN1 family.</text>
</comment>
<feature type="region of interest" description="Disordered" evidence="6">
    <location>
        <begin position="80"/>
        <end position="161"/>
    </location>
</feature>
<dbReference type="SUPFAM" id="SSF47113">
    <property type="entry name" value="Histone-fold"/>
    <property type="match status" value="1"/>
</dbReference>
<dbReference type="GO" id="GO:0000278">
    <property type="term" value="P:mitotic cell cycle"/>
    <property type="evidence" value="ECO:0007669"/>
    <property type="project" value="TreeGrafter"/>
</dbReference>
<name>A0A060TEL7_BLAAD</name>
<evidence type="ECO:0000259" key="7">
    <source>
        <dbReference type="Pfam" id="PF15511"/>
    </source>
</evidence>
<dbReference type="PANTHER" id="PTHR46904">
    <property type="entry name" value="CENTROMERE PROTEIN T"/>
    <property type="match status" value="1"/>
</dbReference>
<keyword evidence="5" id="KW-0539">Nucleus</keyword>
<evidence type="ECO:0000256" key="1">
    <source>
        <dbReference type="ARBA" id="ARBA00004123"/>
    </source>
</evidence>
<reference evidence="8" key="2">
    <citation type="submission" date="2014-06" db="EMBL/GenBank/DDBJ databases">
        <title>The complete genome of Blastobotrys (Arxula) adeninivorans LS3 - a yeast of biotechnological interest.</title>
        <authorList>
            <person name="Kunze G."/>
            <person name="Gaillardin C."/>
            <person name="Czernicka M."/>
            <person name="Durrens P."/>
            <person name="Martin T."/>
            <person name="Boer E."/>
            <person name="Gabaldon T."/>
            <person name="Cruz J."/>
            <person name="Talla E."/>
            <person name="Marck C."/>
            <person name="Goffeau A."/>
            <person name="Barbe V."/>
            <person name="Baret P."/>
            <person name="Baronian K."/>
            <person name="Beier S."/>
            <person name="Bleykasten C."/>
            <person name="Bode R."/>
            <person name="Casaregola S."/>
            <person name="Despons L."/>
            <person name="Fairhead C."/>
            <person name="Giersberg M."/>
            <person name="Gierski P."/>
            <person name="Hahnel U."/>
            <person name="Hartmann A."/>
            <person name="Jankowska D."/>
            <person name="Jubin C."/>
            <person name="Jung P."/>
            <person name="Lafontaine I."/>
            <person name="Leh-Louis V."/>
            <person name="Lemaire M."/>
            <person name="Marcet-Houben M."/>
            <person name="Mascher M."/>
            <person name="Morel G."/>
            <person name="Richard G.-F."/>
            <person name="Riechen J."/>
            <person name="Sacerdot C."/>
            <person name="Sarkar A."/>
            <person name="Savel G."/>
            <person name="Schacherer J."/>
            <person name="Sherman D."/>
            <person name="Straub M.-L."/>
            <person name="Stein N."/>
            <person name="Thierry A."/>
            <person name="Trautwein-Schult A."/>
            <person name="Westhof E."/>
            <person name="Worch S."/>
            <person name="Dujon B."/>
            <person name="Souciet J.-L."/>
            <person name="Wincker P."/>
            <person name="Scholz U."/>
            <person name="Neuveglise N."/>
        </authorList>
    </citation>
    <scope>NUCLEOTIDE SEQUENCE</scope>
    <source>
        <strain evidence="8">LS3</strain>
    </source>
</reference>
<feature type="compositionally biased region" description="Polar residues" evidence="6">
    <location>
        <begin position="1"/>
        <end position="16"/>
    </location>
</feature>
<dbReference type="PANTHER" id="PTHR46904:SF1">
    <property type="entry name" value="CENTROMERE PROTEIN T"/>
    <property type="match status" value="1"/>
</dbReference>
<dbReference type="InterPro" id="IPR035425">
    <property type="entry name" value="CENP-T/H4_C"/>
</dbReference>
<dbReference type="EMBL" id="HG937694">
    <property type="protein sequence ID" value="CDP37322.1"/>
    <property type="molecule type" value="Genomic_DNA"/>
</dbReference>
<evidence type="ECO:0000256" key="6">
    <source>
        <dbReference type="SAM" id="MobiDB-lite"/>
    </source>
</evidence>
<feature type="domain" description="CENP-T/Histone H4 histone fold" evidence="7">
    <location>
        <begin position="285"/>
        <end position="378"/>
    </location>
</feature>
<evidence type="ECO:0000256" key="4">
    <source>
        <dbReference type="ARBA" id="ARBA00022454"/>
    </source>
</evidence>
<dbReference type="InterPro" id="IPR009072">
    <property type="entry name" value="Histone-fold"/>
</dbReference>
<protein>
    <submittedName>
        <fullName evidence="8">ARAD1D08800p</fullName>
    </submittedName>
</protein>
<sequence length="393" mass="43928">MAQTPKASGRRSSTYLRTPRRLGSPDITAQTPYSVKAKERQTPRRASRRVQRADPLDIIRQLSRALVREKALKKAKELDEGVNGENVGPTGAWKDSGEHEMEKGQAEEANELSANSPDRLSLYHSHHSESPLGQPIGYEGYDDGGFNSDDGYDNGDNGYDDRNDEFNDADKIELDEVDEPGVSLHVDPEQTRFIHSRKSLLTPRSEAFDFEDTIISEGRRDTFGIDKMRESFRIDFNKELSPDDSPLAAQNHTMNLNDLNLEDITLPIQVPALRKDSTNLRPSTAVPTRVIRDALKTFSSSKVPPDALDAIVSVSNRYFEQIANDLNAYADHAGRSKADSADVLHLMKRQRLVGPNQTAFALAHQYLPVELLDEIKFTSKAKGKGKDKRVDND</sequence>
<gene>
    <name evidence="8" type="ORF">GNLVRS02_ARAD1D08800g</name>
</gene>
<dbReference type="Gene3D" id="1.10.20.10">
    <property type="entry name" value="Histone, subunit A"/>
    <property type="match status" value="1"/>
</dbReference>
<dbReference type="GO" id="GO:0000776">
    <property type="term" value="C:kinetochore"/>
    <property type="evidence" value="ECO:0007669"/>
    <property type="project" value="InterPro"/>
</dbReference>
<dbReference type="Pfam" id="PF15511">
    <property type="entry name" value="CENP-T_C"/>
    <property type="match status" value="1"/>
</dbReference>
<accession>A0A060TEL7</accession>
<evidence type="ECO:0000313" key="8">
    <source>
        <dbReference type="EMBL" id="CDP37322.1"/>
    </source>
</evidence>
<dbReference type="GO" id="GO:0003677">
    <property type="term" value="F:DNA binding"/>
    <property type="evidence" value="ECO:0007669"/>
    <property type="project" value="InterPro"/>
</dbReference>
<dbReference type="GO" id="GO:0051382">
    <property type="term" value="P:kinetochore assembly"/>
    <property type="evidence" value="ECO:0007669"/>
    <property type="project" value="InterPro"/>
</dbReference>
<dbReference type="GO" id="GO:0005634">
    <property type="term" value="C:nucleus"/>
    <property type="evidence" value="ECO:0007669"/>
    <property type="project" value="UniProtKB-SubCell"/>
</dbReference>
<feature type="region of interest" description="Disordered" evidence="6">
    <location>
        <begin position="1"/>
        <end position="52"/>
    </location>
</feature>
<feature type="compositionally biased region" description="Basic and acidic residues" evidence="6">
    <location>
        <begin position="95"/>
        <end position="106"/>
    </location>
</feature>
<dbReference type="CDD" id="cd22920">
    <property type="entry name" value="HFD_CENP-T"/>
    <property type="match status" value="1"/>
</dbReference>
<evidence type="ECO:0000256" key="5">
    <source>
        <dbReference type="ARBA" id="ARBA00023242"/>
    </source>
</evidence>
<comment type="subcellular location">
    <subcellularLocation>
        <location evidence="2">Chromosome</location>
    </subcellularLocation>
    <subcellularLocation>
        <location evidence="1">Nucleus</location>
    </subcellularLocation>
</comment>